<dbReference type="CDD" id="cd13124">
    <property type="entry name" value="MATE_SpoVB_like"/>
    <property type="match status" value="1"/>
</dbReference>
<proteinExistence type="predicted"/>
<accession>A0ABW3DGJ1</accession>
<dbReference type="InterPro" id="IPR014249">
    <property type="entry name" value="Spore_V_B"/>
</dbReference>
<reference evidence="8" key="1">
    <citation type="journal article" date="2019" name="Int. J. Syst. Evol. Microbiol.">
        <title>The Global Catalogue of Microorganisms (GCM) 10K type strain sequencing project: providing services to taxonomists for standard genome sequencing and annotation.</title>
        <authorList>
            <consortium name="The Broad Institute Genomics Platform"/>
            <consortium name="The Broad Institute Genome Sequencing Center for Infectious Disease"/>
            <person name="Wu L."/>
            <person name="Ma J."/>
        </authorList>
    </citation>
    <scope>NUCLEOTIDE SEQUENCE [LARGE SCALE GENOMIC DNA]</scope>
    <source>
        <strain evidence="8">CCUG 57263</strain>
    </source>
</reference>
<feature type="transmembrane region" description="Helical" evidence="6">
    <location>
        <begin position="417"/>
        <end position="438"/>
    </location>
</feature>
<dbReference type="RefSeq" id="WP_379290110.1">
    <property type="nucleotide sequence ID" value="NZ_JBHTIU010000074.1"/>
</dbReference>
<name>A0ABW3DGJ1_9BACL</name>
<feature type="transmembrane region" description="Helical" evidence="6">
    <location>
        <begin position="123"/>
        <end position="142"/>
    </location>
</feature>
<comment type="subcellular location">
    <subcellularLocation>
        <location evidence="1">Cell membrane</location>
        <topology evidence="1">Multi-pass membrane protein</topology>
    </subcellularLocation>
</comment>
<feature type="transmembrane region" description="Helical" evidence="6">
    <location>
        <begin position="188"/>
        <end position="206"/>
    </location>
</feature>
<gene>
    <name evidence="7" type="primary">spoVB</name>
    <name evidence="7" type="ORF">ACFQ03_18775</name>
</gene>
<feature type="transmembrane region" description="Helical" evidence="6">
    <location>
        <begin position="392"/>
        <end position="411"/>
    </location>
</feature>
<dbReference type="PANTHER" id="PTHR30250:SF24">
    <property type="entry name" value="STAGE V SPORULATION PROTEIN B"/>
    <property type="match status" value="1"/>
</dbReference>
<evidence type="ECO:0000313" key="7">
    <source>
        <dbReference type="EMBL" id="MFD0871190.1"/>
    </source>
</evidence>
<evidence type="ECO:0000256" key="4">
    <source>
        <dbReference type="ARBA" id="ARBA00022989"/>
    </source>
</evidence>
<evidence type="ECO:0000256" key="5">
    <source>
        <dbReference type="ARBA" id="ARBA00023136"/>
    </source>
</evidence>
<feature type="transmembrane region" description="Helical" evidence="6">
    <location>
        <begin position="89"/>
        <end position="111"/>
    </location>
</feature>
<evidence type="ECO:0000256" key="6">
    <source>
        <dbReference type="SAM" id="Phobius"/>
    </source>
</evidence>
<protein>
    <submittedName>
        <fullName evidence="7">Stage V sporulation protein B</fullName>
    </submittedName>
</protein>
<feature type="transmembrane region" description="Helical" evidence="6">
    <location>
        <begin position="331"/>
        <end position="354"/>
    </location>
</feature>
<feature type="transmembrane region" description="Helical" evidence="6">
    <location>
        <begin position="163"/>
        <end position="182"/>
    </location>
</feature>
<keyword evidence="2" id="KW-1003">Cell membrane</keyword>
<dbReference type="InterPro" id="IPR002797">
    <property type="entry name" value="Polysacc_synth"/>
</dbReference>
<sequence length="520" mass="57078">MGKYKQSFIQGAMILLAAGIINRLLGFLPRITLPRVIGAEGVGLYQMGWPFLSVVLTITTGGIPLAIAKLVAEAESQGNERRARQVLHISLAVIISLSLLFTLLIVISSRWITTHLFTDSRVYYTFLCMSPIIPIVGISSVYRGYFQGRQNMIPTAVSQTFETLVRIVTMLLCSYVMLPYGIEFAAAGAMFGVLIGEISGLVILLYQYSVTRKKYNVYQSAKIGSGNGGRLDTLKKIFHISVPVTGSRLVGSSSYFLESILIIQSLAVAGVATAVATSQYGALQGMILPILMLPSALTYSLSVSLIPSLSEAAARKDMRTIHKRLHQSLRLALVSGAPFAVIMYVLADPITYYLYDQSDIGVMLKMLAPVALIMYLKGPLEATLQALNRPGIALRNTLIGAIIKLFLIYWLASKPNFGILGAIMAINIHTIVVAWLNWSSVSRMLKFSMNAADFFKVVVAMGITGLGCYAVMNSNWIQQPFPRFIYACLLGFTIYLVCIAMLKIVDRSDLRRVPWIGKKL</sequence>
<dbReference type="PANTHER" id="PTHR30250">
    <property type="entry name" value="PST FAMILY PREDICTED COLANIC ACID TRANSPORTER"/>
    <property type="match status" value="1"/>
</dbReference>
<dbReference type="NCBIfam" id="TIGR02900">
    <property type="entry name" value="spore_V_B"/>
    <property type="match status" value="1"/>
</dbReference>
<keyword evidence="8" id="KW-1185">Reference proteome</keyword>
<dbReference type="InterPro" id="IPR050833">
    <property type="entry name" value="Poly_Biosynth_Transport"/>
</dbReference>
<dbReference type="Proteomes" id="UP001597120">
    <property type="component" value="Unassembled WGS sequence"/>
</dbReference>
<comment type="caution">
    <text evidence="7">The sequence shown here is derived from an EMBL/GenBank/DDBJ whole genome shotgun (WGS) entry which is preliminary data.</text>
</comment>
<dbReference type="Pfam" id="PF01943">
    <property type="entry name" value="Polysacc_synt"/>
    <property type="match status" value="1"/>
</dbReference>
<dbReference type="InterPro" id="IPR024923">
    <property type="entry name" value="PG_synth_SpoVB"/>
</dbReference>
<feature type="transmembrane region" description="Helical" evidence="6">
    <location>
        <begin position="48"/>
        <end position="68"/>
    </location>
</feature>
<feature type="transmembrane region" description="Helical" evidence="6">
    <location>
        <begin position="450"/>
        <end position="472"/>
    </location>
</feature>
<evidence type="ECO:0000256" key="1">
    <source>
        <dbReference type="ARBA" id="ARBA00004651"/>
    </source>
</evidence>
<evidence type="ECO:0000256" key="3">
    <source>
        <dbReference type="ARBA" id="ARBA00022692"/>
    </source>
</evidence>
<keyword evidence="3 6" id="KW-0812">Transmembrane</keyword>
<organism evidence="7 8">
    <name type="scientific">Paenibacillus residui</name>
    <dbReference type="NCBI Taxonomy" id="629724"/>
    <lineage>
        <taxon>Bacteria</taxon>
        <taxon>Bacillati</taxon>
        <taxon>Bacillota</taxon>
        <taxon>Bacilli</taxon>
        <taxon>Bacillales</taxon>
        <taxon>Paenibacillaceae</taxon>
        <taxon>Paenibacillus</taxon>
    </lineage>
</organism>
<feature type="transmembrane region" description="Helical" evidence="6">
    <location>
        <begin position="7"/>
        <end position="28"/>
    </location>
</feature>
<feature type="transmembrane region" description="Helical" evidence="6">
    <location>
        <begin position="287"/>
        <end position="310"/>
    </location>
</feature>
<keyword evidence="5 6" id="KW-0472">Membrane</keyword>
<feature type="transmembrane region" description="Helical" evidence="6">
    <location>
        <begin position="255"/>
        <end position="275"/>
    </location>
</feature>
<dbReference type="EMBL" id="JBHTIU010000074">
    <property type="protein sequence ID" value="MFD0871190.1"/>
    <property type="molecule type" value="Genomic_DNA"/>
</dbReference>
<dbReference type="PIRSF" id="PIRSF038958">
    <property type="entry name" value="PG_synth_SpoVB"/>
    <property type="match status" value="1"/>
</dbReference>
<evidence type="ECO:0000313" key="8">
    <source>
        <dbReference type="Proteomes" id="UP001597120"/>
    </source>
</evidence>
<feature type="transmembrane region" description="Helical" evidence="6">
    <location>
        <begin position="360"/>
        <end position="380"/>
    </location>
</feature>
<feature type="transmembrane region" description="Helical" evidence="6">
    <location>
        <begin position="484"/>
        <end position="502"/>
    </location>
</feature>
<keyword evidence="4 6" id="KW-1133">Transmembrane helix</keyword>
<evidence type="ECO:0000256" key="2">
    <source>
        <dbReference type="ARBA" id="ARBA00022475"/>
    </source>
</evidence>